<dbReference type="Proteomes" id="UP001059041">
    <property type="component" value="Linkage Group LG20"/>
</dbReference>
<evidence type="ECO:0000256" key="6">
    <source>
        <dbReference type="SAM" id="SignalP"/>
    </source>
</evidence>
<dbReference type="InterPro" id="IPR000879">
    <property type="entry name" value="Guanylin"/>
</dbReference>
<comment type="subcellular location">
    <subcellularLocation>
        <location evidence="1">Secreted</location>
    </subcellularLocation>
</comment>
<evidence type="ECO:0000256" key="2">
    <source>
        <dbReference type="ARBA" id="ARBA00009883"/>
    </source>
</evidence>
<evidence type="ECO:0000256" key="3">
    <source>
        <dbReference type="ARBA" id="ARBA00022525"/>
    </source>
</evidence>
<comment type="similarity">
    <text evidence="2">Belongs to the guanylin family.</text>
</comment>
<dbReference type="Gene3D" id="3.90.1450.10">
    <property type="entry name" value="Guanylin"/>
    <property type="match status" value="1"/>
</dbReference>
<evidence type="ECO:0000313" key="7">
    <source>
        <dbReference type="EMBL" id="KAI7794972.1"/>
    </source>
</evidence>
<dbReference type="AlphaFoldDB" id="A0A9W7WBM3"/>
<dbReference type="GO" id="GO:0030250">
    <property type="term" value="F:guanylate cyclase activator activity"/>
    <property type="evidence" value="ECO:0007669"/>
    <property type="project" value="InterPro"/>
</dbReference>
<protein>
    <submittedName>
        <fullName evidence="7">Guanylin-like</fullName>
    </submittedName>
</protein>
<name>A0A9W7WBM3_TRIRA</name>
<gene>
    <name evidence="7" type="ORF">IRJ41_005603</name>
</gene>
<dbReference type="EMBL" id="JAFHDT010000020">
    <property type="protein sequence ID" value="KAI7794972.1"/>
    <property type="molecule type" value="Genomic_DNA"/>
</dbReference>
<dbReference type="InterPro" id="IPR036382">
    <property type="entry name" value="Guanylin_sf"/>
</dbReference>
<reference evidence="7" key="1">
    <citation type="submission" date="2021-02" db="EMBL/GenBank/DDBJ databases">
        <title>Comparative genomics reveals that relaxation of natural selection precedes convergent phenotypic evolution of cavefish.</title>
        <authorList>
            <person name="Peng Z."/>
        </authorList>
    </citation>
    <scope>NUCLEOTIDE SEQUENCE</scope>
    <source>
        <tissue evidence="7">Muscle</tissue>
    </source>
</reference>
<dbReference type="GO" id="GO:0005576">
    <property type="term" value="C:extracellular region"/>
    <property type="evidence" value="ECO:0007669"/>
    <property type="project" value="UniProtKB-SubCell"/>
</dbReference>
<dbReference type="SUPFAM" id="SSF89890">
    <property type="entry name" value="Proguanylin"/>
    <property type="match status" value="1"/>
</dbReference>
<keyword evidence="8" id="KW-1185">Reference proteome</keyword>
<sequence>MRSLIIIFLLATCLFHTSRCMQVTESGYSFPLAVKTLKKLMESDMSTNPLDTYSESASLCTNPKLPREFAVVYEKNDTGTISQNLASDRHTGALDCNHPNCDSKEAITARAVDLIKGT</sequence>
<dbReference type="Pfam" id="PF02058">
    <property type="entry name" value="Guanylin"/>
    <property type="match status" value="1"/>
</dbReference>
<accession>A0A9W7WBM3</accession>
<proteinExistence type="inferred from homology"/>
<evidence type="ECO:0000256" key="5">
    <source>
        <dbReference type="ARBA" id="ARBA00023157"/>
    </source>
</evidence>
<keyword evidence="4 6" id="KW-0732">Signal</keyword>
<evidence type="ECO:0000313" key="8">
    <source>
        <dbReference type="Proteomes" id="UP001059041"/>
    </source>
</evidence>
<evidence type="ECO:0000256" key="1">
    <source>
        <dbReference type="ARBA" id="ARBA00004613"/>
    </source>
</evidence>
<comment type="caution">
    <text evidence="7">The sequence shown here is derived from an EMBL/GenBank/DDBJ whole genome shotgun (WGS) entry which is preliminary data.</text>
</comment>
<keyword evidence="5" id="KW-1015">Disulfide bond</keyword>
<feature type="signal peptide" evidence="6">
    <location>
        <begin position="1"/>
        <end position="20"/>
    </location>
</feature>
<keyword evidence="3" id="KW-0964">Secreted</keyword>
<feature type="chain" id="PRO_5040854486" evidence="6">
    <location>
        <begin position="21"/>
        <end position="118"/>
    </location>
</feature>
<organism evidence="7 8">
    <name type="scientific">Triplophysa rosa</name>
    <name type="common">Cave loach</name>
    <dbReference type="NCBI Taxonomy" id="992332"/>
    <lineage>
        <taxon>Eukaryota</taxon>
        <taxon>Metazoa</taxon>
        <taxon>Chordata</taxon>
        <taxon>Craniata</taxon>
        <taxon>Vertebrata</taxon>
        <taxon>Euteleostomi</taxon>
        <taxon>Actinopterygii</taxon>
        <taxon>Neopterygii</taxon>
        <taxon>Teleostei</taxon>
        <taxon>Ostariophysi</taxon>
        <taxon>Cypriniformes</taxon>
        <taxon>Nemacheilidae</taxon>
        <taxon>Triplophysa</taxon>
    </lineage>
</organism>
<evidence type="ECO:0000256" key="4">
    <source>
        <dbReference type="ARBA" id="ARBA00022729"/>
    </source>
</evidence>